<dbReference type="AlphaFoldDB" id="W0VBE2"/>
<sequence>MKQLWSRLHTLPSDKANTLLLLLSCVLVLAPHAAHLPPWISAVLGATLLWRASITLRGKRLPRSRMLLPVALLAMAGVYLSFRTLLGRDAGVAMLALLLAFKLLEMHARRDLFVVVFLGFFLLLTNFFYSQTILTGIVMASTVIALLTAQLSFQYTGALPSLGRRLRLVCAMFAFAAPLALLLFVAFPRIQGPLWGLPGDSGQARSGLSDSMAPGNIANLALSDDPAFRVRFKQAVPAQNQLYWRGVVLGDYDGRTWTRSGAGKAFRRGQRIEQGKIEIALNSAPVDYQVTLEASGKRWIFALDVPRQIDRLQGNPYAVSPALEVLVVNNIEQRVRYTASSVLDYRLQAGESPDHLQQWLELPQGFNPRSLARARAIRSGKQPEAAIAAVLQWFRDDQFSYTLQPPQLGRNAVDEFLFDSKAGFCEHYAGAFVVLMRAMGMPARVVTGYQGGEANPVDGYLTVRQSDAHAWAEVWLAGRGWLRIDPTAAVAPERIEHNLARALPQRAPFGLQGLSDLIAYRGGQNSWLNALRFNWNAVNNAWNQWVLDYNPERQRGLLGTLNDAFGNWQSLLGGLAIAALLYISWLLEQRRRQDPLEHLYRRFCRQQARRGYSRAPHEGPHSYAMRLAGAPDTSGTPQQRQAAADFLALYGQLRYGPASAESTLATIARLRRLLSSC</sequence>
<dbReference type="Proteomes" id="UP000027604">
    <property type="component" value="Chromosome I"/>
</dbReference>
<dbReference type="PATRIC" id="fig|1349767.4.peg.646"/>
<dbReference type="InterPro" id="IPR002931">
    <property type="entry name" value="Transglutaminase-like"/>
</dbReference>
<feature type="domain" description="Transglutaminase-like" evidence="3">
    <location>
        <begin position="417"/>
        <end position="488"/>
    </location>
</feature>
<evidence type="ECO:0000313" key="5">
    <source>
        <dbReference type="Proteomes" id="UP000027604"/>
    </source>
</evidence>
<dbReference type="eggNOG" id="COG1305">
    <property type="taxonomic scope" value="Bacteria"/>
</dbReference>
<dbReference type="PANTHER" id="PTHR42736:SF1">
    <property type="entry name" value="PROTEIN-GLUTAMINE GAMMA-GLUTAMYLTRANSFERASE"/>
    <property type="match status" value="1"/>
</dbReference>
<dbReference type="Gene3D" id="3.10.620.30">
    <property type="match status" value="1"/>
</dbReference>
<feature type="transmembrane region" description="Helical" evidence="2">
    <location>
        <begin position="66"/>
        <end position="86"/>
    </location>
</feature>
<dbReference type="InterPro" id="IPR052901">
    <property type="entry name" value="Bact_TGase-like"/>
</dbReference>
<dbReference type="InterPro" id="IPR021878">
    <property type="entry name" value="TgpA_N"/>
</dbReference>
<name>W0VBE2_9BURK</name>
<feature type="transmembrane region" description="Helical" evidence="2">
    <location>
        <begin position="168"/>
        <end position="187"/>
    </location>
</feature>
<dbReference type="OrthoDB" id="9804872at2"/>
<keyword evidence="2" id="KW-0812">Transmembrane</keyword>
<feature type="transmembrane region" description="Helical" evidence="2">
    <location>
        <begin position="135"/>
        <end position="156"/>
    </location>
</feature>
<evidence type="ECO:0000256" key="1">
    <source>
        <dbReference type="SAM" id="MobiDB-lite"/>
    </source>
</evidence>
<feature type="region of interest" description="Disordered" evidence="1">
    <location>
        <begin position="611"/>
        <end position="637"/>
    </location>
</feature>
<feature type="transmembrane region" description="Helical" evidence="2">
    <location>
        <begin position="112"/>
        <end position="129"/>
    </location>
</feature>
<dbReference type="STRING" id="1349767.GJA_4068"/>
<dbReference type="InterPro" id="IPR025403">
    <property type="entry name" value="TgpA-like_C"/>
</dbReference>
<dbReference type="Pfam" id="PF01841">
    <property type="entry name" value="Transglut_core"/>
    <property type="match status" value="1"/>
</dbReference>
<dbReference type="SMART" id="SM00460">
    <property type="entry name" value="TGc"/>
    <property type="match status" value="1"/>
</dbReference>
<evidence type="ECO:0000259" key="3">
    <source>
        <dbReference type="SMART" id="SM00460"/>
    </source>
</evidence>
<evidence type="ECO:0000256" key="2">
    <source>
        <dbReference type="SAM" id="Phobius"/>
    </source>
</evidence>
<feature type="transmembrane region" description="Helical" evidence="2">
    <location>
        <begin position="568"/>
        <end position="587"/>
    </location>
</feature>
<evidence type="ECO:0000313" key="4">
    <source>
        <dbReference type="EMBL" id="CDG84678.1"/>
    </source>
</evidence>
<dbReference type="Pfam" id="PF13559">
    <property type="entry name" value="DUF4129"/>
    <property type="match status" value="1"/>
</dbReference>
<dbReference type="EMBL" id="HG322949">
    <property type="protein sequence ID" value="CDG84678.1"/>
    <property type="molecule type" value="Genomic_DNA"/>
</dbReference>
<dbReference type="PANTHER" id="PTHR42736">
    <property type="entry name" value="PROTEIN-GLUTAMINE GAMMA-GLUTAMYLTRANSFERASE"/>
    <property type="match status" value="1"/>
</dbReference>
<gene>
    <name evidence="4" type="ORF">GJA_4068</name>
</gene>
<dbReference type="SUPFAM" id="SSF54001">
    <property type="entry name" value="Cysteine proteinases"/>
    <property type="match status" value="1"/>
</dbReference>
<keyword evidence="5" id="KW-1185">Reference proteome</keyword>
<dbReference type="RefSeq" id="WP_038495263.1">
    <property type="nucleotide sequence ID" value="NZ_BCTH01000015.1"/>
</dbReference>
<keyword evidence="2" id="KW-1133">Transmembrane helix</keyword>
<dbReference type="InterPro" id="IPR038765">
    <property type="entry name" value="Papain-like_cys_pep_sf"/>
</dbReference>
<dbReference type="HOGENOM" id="CLU_012397_0_0_4"/>
<organism evidence="4 5">
    <name type="scientific">Janthinobacterium agaricidamnosum NBRC 102515 = DSM 9628</name>
    <dbReference type="NCBI Taxonomy" id="1349767"/>
    <lineage>
        <taxon>Bacteria</taxon>
        <taxon>Pseudomonadati</taxon>
        <taxon>Pseudomonadota</taxon>
        <taxon>Betaproteobacteria</taxon>
        <taxon>Burkholderiales</taxon>
        <taxon>Oxalobacteraceae</taxon>
        <taxon>Janthinobacterium</taxon>
    </lineage>
</organism>
<proteinExistence type="predicted"/>
<dbReference type="KEGG" id="jag:GJA_4068"/>
<reference evidence="4 5" key="1">
    <citation type="journal article" date="2015" name="Genome Announc.">
        <title>Genome Sequence of Mushroom Soft-Rot Pathogen Janthinobacterium agaricidamnosum.</title>
        <authorList>
            <person name="Graupner K."/>
            <person name="Lackner G."/>
            <person name="Hertweck C."/>
        </authorList>
    </citation>
    <scope>NUCLEOTIDE SEQUENCE [LARGE SCALE GENOMIC DNA]</scope>
    <source>
        <strain evidence="5">NBRC 102515 / DSM 9628</strain>
    </source>
</reference>
<accession>W0VBE2</accession>
<keyword evidence="2" id="KW-0472">Membrane</keyword>
<dbReference type="Pfam" id="PF11992">
    <property type="entry name" value="TgpA_N"/>
    <property type="match status" value="1"/>
</dbReference>
<protein>
    <submittedName>
        <fullName evidence="4">Transglutaminase-like superfamily protein</fullName>
    </submittedName>
</protein>